<dbReference type="EC" id="2.7.7.70" evidence="11"/>
<comment type="catalytic activity">
    <reaction evidence="11">
        <text>D-glycero-beta-D-manno-heptose 7-phosphate + ATP = D-glycero-beta-D-manno-heptose 1,7-bisphosphate + ADP + H(+)</text>
        <dbReference type="Rhea" id="RHEA:27473"/>
        <dbReference type="ChEBI" id="CHEBI:15378"/>
        <dbReference type="ChEBI" id="CHEBI:30616"/>
        <dbReference type="ChEBI" id="CHEBI:60204"/>
        <dbReference type="ChEBI" id="CHEBI:60208"/>
        <dbReference type="ChEBI" id="CHEBI:456216"/>
        <dbReference type="EC" id="2.7.1.167"/>
    </reaction>
</comment>
<feature type="region of interest" description="Ribokinase" evidence="11">
    <location>
        <begin position="1"/>
        <end position="336"/>
    </location>
</feature>
<dbReference type="GO" id="GO:0005829">
    <property type="term" value="C:cytosol"/>
    <property type="evidence" value="ECO:0007669"/>
    <property type="project" value="TreeGrafter"/>
</dbReference>
<dbReference type="InterPro" id="IPR011913">
    <property type="entry name" value="RfaE_dom_I"/>
</dbReference>
<dbReference type="PANTHER" id="PTHR46969:SF1">
    <property type="entry name" value="BIFUNCTIONAL PROTEIN HLDE"/>
    <property type="match status" value="1"/>
</dbReference>
<dbReference type="OrthoDB" id="9802794at2"/>
<dbReference type="EC" id="2.7.1.167" evidence="11"/>
<dbReference type="EMBL" id="CP036316">
    <property type="protein sequence ID" value="QDT66834.1"/>
    <property type="molecule type" value="Genomic_DNA"/>
</dbReference>
<dbReference type="InterPro" id="IPR011611">
    <property type="entry name" value="PfkB_dom"/>
</dbReference>
<dbReference type="KEGG" id="chya:V22_41060"/>
<dbReference type="Pfam" id="PF00294">
    <property type="entry name" value="PfkB"/>
    <property type="match status" value="1"/>
</dbReference>
<keyword evidence="8 11" id="KW-0511">Multifunctional enzyme</keyword>
<evidence type="ECO:0000256" key="3">
    <source>
        <dbReference type="ARBA" id="ARBA00022679"/>
    </source>
</evidence>
<comment type="function">
    <text evidence="1 11">Catalyzes the phosphorylation of D-glycero-D-manno-heptose 7-phosphate at the C-1 position to selectively form D-glycero-beta-D-manno-heptose-1,7-bisphosphate.</text>
</comment>
<feature type="region of interest" description="Cytidylyltransferase" evidence="11">
    <location>
        <begin position="363"/>
        <end position="513"/>
    </location>
</feature>
<evidence type="ECO:0000256" key="10">
    <source>
        <dbReference type="ARBA" id="ARBA00047428"/>
    </source>
</evidence>
<evidence type="ECO:0000256" key="6">
    <source>
        <dbReference type="ARBA" id="ARBA00022777"/>
    </source>
</evidence>
<dbReference type="GO" id="GO:0005524">
    <property type="term" value="F:ATP binding"/>
    <property type="evidence" value="ECO:0007669"/>
    <property type="project" value="UniProtKB-UniRule"/>
</dbReference>
<organism evidence="14 15">
    <name type="scientific">Calycomorphotria hydatis</name>
    <dbReference type="NCBI Taxonomy" id="2528027"/>
    <lineage>
        <taxon>Bacteria</taxon>
        <taxon>Pseudomonadati</taxon>
        <taxon>Planctomycetota</taxon>
        <taxon>Planctomycetia</taxon>
        <taxon>Planctomycetales</taxon>
        <taxon>Planctomycetaceae</taxon>
        <taxon>Calycomorphotria</taxon>
    </lineage>
</organism>
<keyword evidence="3 11" id="KW-0808">Transferase</keyword>
<keyword evidence="7 11" id="KW-0067">ATP-binding</keyword>
<evidence type="ECO:0000259" key="12">
    <source>
        <dbReference type="Pfam" id="PF00294"/>
    </source>
</evidence>
<dbReference type="NCBIfam" id="TIGR02199">
    <property type="entry name" value="rfaE_dom_II"/>
    <property type="match status" value="1"/>
</dbReference>
<evidence type="ECO:0000313" key="15">
    <source>
        <dbReference type="Proteomes" id="UP000319976"/>
    </source>
</evidence>
<keyword evidence="9 11" id="KW-0119">Carbohydrate metabolism</keyword>
<dbReference type="HAMAP" id="MF_01603">
    <property type="entry name" value="HldE"/>
    <property type="match status" value="1"/>
</dbReference>
<evidence type="ECO:0000256" key="2">
    <source>
        <dbReference type="ARBA" id="ARBA00003753"/>
    </source>
</evidence>
<evidence type="ECO:0000313" key="14">
    <source>
        <dbReference type="EMBL" id="QDT66834.1"/>
    </source>
</evidence>
<gene>
    <name evidence="11 14" type="primary">hldE</name>
    <name evidence="14" type="ORF">V22_41060</name>
</gene>
<dbReference type="Gene3D" id="3.40.1190.20">
    <property type="match status" value="1"/>
</dbReference>
<comment type="function">
    <text evidence="2 11">Catalyzes the ADP transfer from ATP to D-glycero-beta-D-manno-heptose 1-phosphate, yielding ADP-D-glycero-beta-D-manno-heptose.</text>
</comment>
<feature type="domain" description="Carbohydrate kinase PfkB" evidence="12">
    <location>
        <begin position="16"/>
        <end position="317"/>
    </location>
</feature>
<keyword evidence="6 11" id="KW-0418">Kinase</keyword>
<dbReference type="InterPro" id="IPR004821">
    <property type="entry name" value="Cyt_trans-like"/>
</dbReference>
<feature type="binding site" evidence="11">
    <location>
        <begin position="210"/>
        <end position="213"/>
    </location>
    <ligand>
        <name>ATP</name>
        <dbReference type="ChEBI" id="CHEBI:30616"/>
    </ligand>
</feature>
<dbReference type="Pfam" id="PF01467">
    <property type="entry name" value="CTP_transf_like"/>
    <property type="match status" value="1"/>
</dbReference>
<dbReference type="InterPro" id="IPR023030">
    <property type="entry name" value="Bifunc_HldE"/>
</dbReference>
<dbReference type="GO" id="GO:0033785">
    <property type="term" value="F:heptose 7-phosphate kinase activity"/>
    <property type="evidence" value="ECO:0007669"/>
    <property type="project" value="UniProtKB-UniRule"/>
</dbReference>
<keyword evidence="4 11" id="KW-0548">Nucleotidyltransferase</keyword>
<dbReference type="InterPro" id="IPR014729">
    <property type="entry name" value="Rossmann-like_a/b/a_fold"/>
</dbReference>
<keyword evidence="15" id="KW-1185">Reference proteome</keyword>
<dbReference type="GO" id="GO:0033786">
    <property type="term" value="F:heptose-1-phosphate adenylyltransferase activity"/>
    <property type="evidence" value="ECO:0007669"/>
    <property type="project" value="UniProtKB-UniRule"/>
</dbReference>
<dbReference type="Proteomes" id="UP000319976">
    <property type="component" value="Chromosome"/>
</dbReference>
<comment type="similarity">
    <text evidence="11">In the N-terminal section; belongs to the carbohydrate kinase PfkB family.</text>
</comment>
<evidence type="ECO:0000259" key="13">
    <source>
        <dbReference type="Pfam" id="PF01467"/>
    </source>
</evidence>
<comment type="pathway">
    <text evidence="11">Nucleotide-sugar biosynthesis; ADP-L-glycero-beta-D-manno-heptose biosynthesis; ADP-L-glycero-beta-D-manno-heptose from D-glycero-beta-D-manno-heptose 7-phosphate: step 1/4.</text>
</comment>
<dbReference type="RefSeq" id="WP_145266293.1">
    <property type="nucleotide sequence ID" value="NZ_CP036316.1"/>
</dbReference>
<name>A0A517TEN9_9PLAN</name>
<evidence type="ECO:0000256" key="4">
    <source>
        <dbReference type="ARBA" id="ARBA00022695"/>
    </source>
</evidence>
<evidence type="ECO:0000256" key="11">
    <source>
        <dbReference type="HAMAP-Rule" id="MF_01603"/>
    </source>
</evidence>
<keyword evidence="5 11" id="KW-0547">Nucleotide-binding</keyword>
<dbReference type="GO" id="GO:0097171">
    <property type="term" value="P:ADP-L-glycero-beta-D-manno-heptose biosynthetic process"/>
    <property type="evidence" value="ECO:0007669"/>
    <property type="project" value="UniProtKB-UniPathway"/>
</dbReference>
<dbReference type="InterPro" id="IPR011914">
    <property type="entry name" value="RfaE_dom_II"/>
</dbReference>
<comment type="similarity">
    <text evidence="11">In the C-terminal section; belongs to the cytidylyltransferase family.</text>
</comment>
<dbReference type="UniPathway" id="UPA00356">
    <property type="reaction ID" value="UER00437"/>
</dbReference>
<proteinExistence type="inferred from homology"/>
<dbReference type="AlphaFoldDB" id="A0A517TEN9"/>
<evidence type="ECO:0000256" key="5">
    <source>
        <dbReference type="ARBA" id="ARBA00022741"/>
    </source>
</evidence>
<comment type="pathway">
    <text evidence="11">Nucleotide-sugar biosynthesis; ADP-L-glycero-beta-D-manno-heptose biosynthesis; ADP-L-glycero-beta-D-manno-heptose from D-glycero-beta-D-manno-heptose 7-phosphate: step 3/4.</text>
</comment>
<reference evidence="14 15" key="1">
    <citation type="submission" date="2019-02" db="EMBL/GenBank/DDBJ databases">
        <title>Deep-cultivation of Planctomycetes and their phenomic and genomic characterization uncovers novel biology.</title>
        <authorList>
            <person name="Wiegand S."/>
            <person name="Jogler M."/>
            <person name="Boedeker C."/>
            <person name="Pinto D."/>
            <person name="Vollmers J."/>
            <person name="Rivas-Marin E."/>
            <person name="Kohn T."/>
            <person name="Peeters S.H."/>
            <person name="Heuer A."/>
            <person name="Rast P."/>
            <person name="Oberbeckmann S."/>
            <person name="Bunk B."/>
            <person name="Jeske O."/>
            <person name="Meyerdierks A."/>
            <person name="Storesund J.E."/>
            <person name="Kallscheuer N."/>
            <person name="Luecker S."/>
            <person name="Lage O.M."/>
            <person name="Pohl T."/>
            <person name="Merkel B.J."/>
            <person name="Hornburger P."/>
            <person name="Mueller R.-W."/>
            <person name="Bruemmer F."/>
            <person name="Labrenz M."/>
            <person name="Spormann A.M."/>
            <person name="Op den Camp H."/>
            <person name="Overmann J."/>
            <person name="Amann R."/>
            <person name="Jetten M.S.M."/>
            <person name="Mascher T."/>
            <person name="Medema M.H."/>
            <person name="Devos D.P."/>
            <person name="Kaster A.-K."/>
            <person name="Ovreas L."/>
            <person name="Rohde M."/>
            <person name="Galperin M.Y."/>
            <person name="Jogler C."/>
        </authorList>
    </citation>
    <scope>NUCLEOTIDE SEQUENCE [LARGE SCALE GENOMIC DNA]</scope>
    <source>
        <strain evidence="14 15">V22</strain>
    </source>
</reference>
<accession>A0A517TEN9</accession>
<dbReference type="PANTHER" id="PTHR46969">
    <property type="entry name" value="BIFUNCTIONAL PROTEIN HLDE"/>
    <property type="match status" value="1"/>
</dbReference>
<dbReference type="NCBIfam" id="TIGR00125">
    <property type="entry name" value="cyt_tran_rel"/>
    <property type="match status" value="1"/>
</dbReference>
<dbReference type="SUPFAM" id="SSF52374">
    <property type="entry name" value="Nucleotidylyl transferase"/>
    <property type="match status" value="1"/>
</dbReference>
<evidence type="ECO:0000256" key="1">
    <source>
        <dbReference type="ARBA" id="ARBA00002319"/>
    </source>
</evidence>
<sequence length="513" mass="55444">MSRELIDVVNNFGTPRVLVMGDIILDRYVWGDAERISQEAPVILLREDRRECRLGGAANVANMLSCLETDVTLAGLIGKDEDGSDTIEELKRAGVSPDAITIDPTRPTTVKQRFLGTAQQKHPHQILRVDRESRADVAGEPADRLLMAVLEAMENTDVVLISDYGKGVCTPRIIRSVIQRARKMDIPVIVDPSSSGKCDEFRGATALTPNRTETARAVGTKIQSAEDAFAAGRTLVAGLDLDHIFITLDSDGMAVIREDGTANLIPTRKRHVYDITGAGDMVLATIGLGTAVGMSPEDLARLANVAGGLEVEQVGCVPITRREIIEDLAKHDAVRPAGRVVSTLNELAVQIEGHRQAGERIVFTNGCFDILHAGHVTYLEQAAAQGDRLIVAVNSDASVRSLGKGDDRPIIAEQERAQLLAALKAVDYVIIFDEPTPHHLLQTLRPDVLVKGGTYTREQIVGHEIVDAYGGEVRPLTLVPGRSTTSLVERIRATASESNKPVLKTVEPESKAA</sequence>
<evidence type="ECO:0000256" key="8">
    <source>
        <dbReference type="ARBA" id="ARBA00023268"/>
    </source>
</evidence>
<dbReference type="SUPFAM" id="SSF53613">
    <property type="entry name" value="Ribokinase-like"/>
    <property type="match status" value="1"/>
</dbReference>
<evidence type="ECO:0000256" key="9">
    <source>
        <dbReference type="ARBA" id="ARBA00023277"/>
    </source>
</evidence>
<comment type="catalytic activity">
    <reaction evidence="10 11">
        <text>D-glycero-beta-D-manno-heptose 1-phosphate + ATP + H(+) = ADP-D-glycero-beta-D-manno-heptose + diphosphate</text>
        <dbReference type="Rhea" id="RHEA:27465"/>
        <dbReference type="ChEBI" id="CHEBI:15378"/>
        <dbReference type="ChEBI" id="CHEBI:30616"/>
        <dbReference type="ChEBI" id="CHEBI:33019"/>
        <dbReference type="ChEBI" id="CHEBI:59967"/>
        <dbReference type="ChEBI" id="CHEBI:61593"/>
        <dbReference type="EC" id="2.7.7.70"/>
    </reaction>
</comment>
<dbReference type="Gene3D" id="3.40.50.620">
    <property type="entry name" value="HUPs"/>
    <property type="match status" value="1"/>
</dbReference>
<dbReference type="GO" id="GO:0016773">
    <property type="term" value="F:phosphotransferase activity, alcohol group as acceptor"/>
    <property type="evidence" value="ECO:0007669"/>
    <property type="project" value="InterPro"/>
</dbReference>
<protein>
    <recommendedName>
        <fullName evidence="11">Bifunctional protein HldE</fullName>
    </recommendedName>
    <domain>
        <recommendedName>
            <fullName evidence="11">D-beta-D-heptose 7-phosphate kinase</fullName>
            <ecNumber evidence="11">2.7.1.167</ecNumber>
        </recommendedName>
        <alternativeName>
            <fullName evidence="11">D-beta-D-heptose 7-phosphotransferase</fullName>
        </alternativeName>
        <alternativeName>
            <fullName evidence="11">D-glycero-beta-D-manno-heptose-7-phosphate kinase</fullName>
        </alternativeName>
    </domain>
    <domain>
        <recommendedName>
            <fullName evidence="11">D-beta-D-heptose 1-phosphate adenylyltransferase</fullName>
            <ecNumber evidence="11">2.7.7.70</ecNumber>
        </recommendedName>
        <alternativeName>
            <fullName evidence="11">D-glycero-beta-D-manno-heptose 1-phosphate adenylyltransferase</fullName>
        </alternativeName>
    </domain>
</protein>
<evidence type="ECO:0000256" key="7">
    <source>
        <dbReference type="ARBA" id="ARBA00022840"/>
    </source>
</evidence>
<comment type="subunit">
    <text evidence="11">Homodimer.</text>
</comment>
<dbReference type="CDD" id="cd01172">
    <property type="entry name" value="RfaE_like"/>
    <property type="match status" value="1"/>
</dbReference>
<feature type="domain" description="Cytidyltransferase-like" evidence="13">
    <location>
        <begin position="363"/>
        <end position="458"/>
    </location>
</feature>
<feature type="active site" evidence="11">
    <location>
        <position position="280"/>
    </location>
</feature>
<dbReference type="InterPro" id="IPR029056">
    <property type="entry name" value="Ribokinase-like"/>
</dbReference>